<evidence type="ECO:0000259" key="3">
    <source>
        <dbReference type="PROSITE" id="PS50110"/>
    </source>
</evidence>
<dbReference type="SUPFAM" id="SSF55874">
    <property type="entry name" value="ATPase domain of HSP90 chaperone/DNA topoisomerase II/histidine kinase"/>
    <property type="match status" value="1"/>
</dbReference>
<keyword evidence="1" id="KW-0418">Kinase</keyword>
<reference evidence="4 5" key="1">
    <citation type="journal article" date="2016" name="Nat. Commun.">
        <title>Thousands of microbial genomes shed light on interconnected biogeochemical processes in an aquifer system.</title>
        <authorList>
            <person name="Anantharaman K."/>
            <person name="Brown C.T."/>
            <person name="Hug L.A."/>
            <person name="Sharon I."/>
            <person name="Castelle C.J."/>
            <person name="Probst A.J."/>
            <person name="Thomas B.C."/>
            <person name="Singh A."/>
            <person name="Wilkins M.J."/>
            <person name="Karaoz U."/>
            <person name="Brodie E.L."/>
            <person name="Williams K.H."/>
            <person name="Hubbard S.S."/>
            <person name="Banfield J.F."/>
        </authorList>
    </citation>
    <scope>NUCLEOTIDE SEQUENCE [LARGE SCALE GENOMIC DNA]</scope>
</reference>
<dbReference type="EMBL" id="MFNF01000001">
    <property type="protein sequence ID" value="OGH04601.1"/>
    <property type="molecule type" value="Genomic_DNA"/>
</dbReference>
<dbReference type="Gene3D" id="3.40.50.2300">
    <property type="match status" value="1"/>
</dbReference>
<dbReference type="Proteomes" id="UP000177583">
    <property type="component" value="Unassembled WGS sequence"/>
</dbReference>
<evidence type="ECO:0000256" key="2">
    <source>
        <dbReference type="PROSITE-ProRule" id="PRU00169"/>
    </source>
</evidence>
<dbReference type="PROSITE" id="PS50110">
    <property type="entry name" value="RESPONSE_REGULATORY"/>
    <property type="match status" value="1"/>
</dbReference>
<gene>
    <name evidence="4" type="ORF">A2557_06305</name>
</gene>
<dbReference type="InterPro" id="IPR050267">
    <property type="entry name" value="Anti-sigma-factor_SerPK"/>
</dbReference>
<protein>
    <recommendedName>
        <fullName evidence="3">Response regulatory domain-containing protein</fullName>
    </recommendedName>
</protein>
<dbReference type="SMART" id="SM00448">
    <property type="entry name" value="REC"/>
    <property type="match status" value="1"/>
</dbReference>
<dbReference type="CDD" id="cd16936">
    <property type="entry name" value="HATPase_RsbW-like"/>
    <property type="match status" value="1"/>
</dbReference>
<dbReference type="SUPFAM" id="SSF52172">
    <property type="entry name" value="CheY-like"/>
    <property type="match status" value="1"/>
</dbReference>
<dbReference type="GO" id="GO:0000160">
    <property type="term" value="P:phosphorelay signal transduction system"/>
    <property type="evidence" value="ECO:0007669"/>
    <property type="project" value="InterPro"/>
</dbReference>
<keyword evidence="1" id="KW-0808">Transferase</keyword>
<feature type="domain" description="Response regulatory" evidence="3">
    <location>
        <begin position="7"/>
        <end position="123"/>
    </location>
</feature>
<organism evidence="4 5">
    <name type="scientific">Candidatus Lambdaproteobacteria bacterium RIFOXYD2_FULL_56_26</name>
    <dbReference type="NCBI Taxonomy" id="1817773"/>
    <lineage>
        <taxon>Bacteria</taxon>
        <taxon>Pseudomonadati</taxon>
        <taxon>Pseudomonadota</taxon>
        <taxon>Candidatus Lambdaproteobacteria</taxon>
    </lineage>
</organism>
<dbReference type="InterPro" id="IPR036890">
    <property type="entry name" value="HATPase_C_sf"/>
</dbReference>
<evidence type="ECO:0000256" key="1">
    <source>
        <dbReference type="ARBA" id="ARBA00022527"/>
    </source>
</evidence>
<dbReference type="GO" id="GO:0004674">
    <property type="term" value="F:protein serine/threonine kinase activity"/>
    <property type="evidence" value="ECO:0007669"/>
    <property type="project" value="UniProtKB-KW"/>
</dbReference>
<dbReference type="Pfam" id="PF13581">
    <property type="entry name" value="HATPase_c_2"/>
    <property type="match status" value="1"/>
</dbReference>
<dbReference type="PANTHER" id="PTHR35526:SF3">
    <property type="entry name" value="ANTI-SIGMA-F FACTOR RSBW"/>
    <property type="match status" value="1"/>
</dbReference>
<evidence type="ECO:0000313" key="5">
    <source>
        <dbReference type="Proteomes" id="UP000177583"/>
    </source>
</evidence>
<dbReference type="Pfam" id="PF00072">
    <property type="entry name" value="Response_reg"/>
    <property type="match status" value="1"/>
</dbReference>
<dbReference type="InterPro" id="IPR003594">
    <property type="entry name" value="HATPase_dom"/>
</dbReference>
<evidence type="ECO:0000313" key="4">
    <source>
        <dbReference type="EMBL" id="OGH04601.1"/>
    </source>
</evidence>
<sequence>MESLTFQALVLVADQAVKAGLAEPLNKESLEADFVKTVEKGLLNLNKNHYDLVIAEINLGPDQKTGLVLLKALRERDADLPVILIGDQASITSSIEAVNYGVSAFLLKPLDPKETQSSLAKAIRHHKSRFQKNELVNYQMTNHYQVVIKSSERSFLKLLDTVDNLIELLYPQEYGSFPDLKMAIYEGLANAVEHGNQKDQEKNIFFQIHLKMDRILVQIKDEGQGFESERLLQEGGDLMHRGLELIKHLMDEVTFNHKGNEINFLKLLPQAAQQNPEYRRA</sequence>
<keyword evidence="1" id="KW-0723">Serine/threonine-protein kinase</keyword>
<dbReference type="AlphaFoldDB" id="A0A1F6H2I2"/>
<dbReference type="InterPro" id="IPR001789">
    <property type="entry name" value="Sig_transdc_resp-reg_receiver"/>
</dbReference>
<comment type="caution">
    <text evidence="2">Lacks conserved residue(s) required for the propagation of feature annotation.</text>
</comment>
<name>A0A1F6H2I2_9PROT</name>
<proteinExistence type="predicted"/>
<dbReference type="PANTHER" id="PTHR35526">
    <property type="entry name" value="ANTI-SIGMA-F FACTOR RSBW-RELATED"/>
    <property type="match status" value="1"/>
</dbReference>
<dbReference type="Gene3D" id="3.30.565.10">
    <property type="entry name" value="Histidine kinase-like ATPase, C-terminal domain"/>
    <property type="match status" value="1"/>
</dbReference>
<accession>A0A1F6H2I2</accession>
<comment type="caution">
    <text evidence="4">The sequence shown here is derived from an EMBL/GenBank/DDBJ whole genome shotgun (WGS) entry which is preliminary data.</text>
</comment>
<dbReference type="InterPro" id="IPR011006">
    <property type="entry name" value="CheY-like_superfamily"/>
</dbReference>